<gene>
    <name evidence="3" type="ORF">F3059_06465</name>
</gene>
<keyword evidence="3" id="KW-0378">Hydrolase</keyword>
<keyword evidence="1" id="KW-1133">Transmembrane helix</keyword>
<keyword evidence="3" id="KW-0645">Protease</keyword>
<dbReference type="Proteomes" id="UP000435357">
    <property type="component" value="Unassembled WGS sequence"/>
</dbReference>
<evidence type="ECO:0000313" key="4">
    <source>
        <dbReference type="Proteomes" id="UP000435357"/>
    </source>
</evidence>
<dbReference type="GO" id="GO:0080120">
    <property type="term" value="P:CAAX-box protein maturation"/>
    <property type="evidence" value="ECO:0007669"/>
    <property type="project" value="UniProtKB-ARBA"/>
</dbReference>
<dbReference type="Pfam" id="PF02517">
    <property type="entry name" value="Rce1-like"/>
    <property type="match status" value="1"/>
</dbReference>
<dbReference type="RefSeq" id="WP_151167399.1">
    <property type="nucleotide sequence ID" value="NZ_WACR01000005.1"/>
</dbReference>
<feature type="domain" description="CAAX prenyl protease 2/Lysostaphin resistance protein A-like" evidence="2">
    <location>
        <begin position="88"/>
        <end position="173"/>
    </location>
</feature>
<dbReference type="GO" id="GO:0008237">
    <property type="term" value="F:metallopeptidase activity"/>
    <property type="evidence" value="ECO:0007669"/>
    <property type="project" value="UniProtKB-KW"/>
</dbReference>
<keyword evidence="3" id="KW-0482">Metalloprotease</keyword>
<feature type="transmembrane region" description="Helical" evidence="1">
    <location>
        <begin position="7"/>
        <end position="28"/>
    </location>
</feature>
<evidence type="ECO:0000313" key="3">
    <source>
        <dbReference type="EMBL" id="KAB1064341.1"/>
    </source>
</evidence>
<reference evidence="3 4" key="1">
    <citation type="submission" date="2019-09" db="EMBL/GenBank/DDBJ databases">
        <title>Genomes of Cryomorphaceae.</title>
        <authorList>
            <person name="Bowman J.P."/>
        </authorList>
    </citation>
    <scope>NUCLEOTIDE SEQUENCE [LARGE SCALE GENOMIC DNA]</scope>
    <source>
        <strain evidence="3 4">KCTC 52047</strain>
    </source>
</reference>
<evidence type="ECO:0000259" key="2">
    <source>
        <dbReference type="Pfam" id="PF02517"/>
    </source>
</evidence>
<evidence type="ECO:0000256" key="1">
    <source>
        <dbReference type="SAM" id="Phobius"/>
    </source>
</evidence>
<dbReference type="EMBL" id="WACR01000005">
    <property type="protein sequence ID" value="KAB1064341.1"/>
    <property type="molecule type" value="Genomic_DNA"/>
</dbReference>
<dbReference type="GO" id="GO:0004175">
    <property type="term" value="F:endopeptidase activity"/>
    <property type="evidence" value="ECO:0007669"/>
    <property type="project" value="UniProtKB-ARBA"/>
</dbReference>
<feature type="transmembrane region" description="Helical" evidence="1">
    <location>
        <begin position="43"/>
        <end position="66"/>
    </location>
</feature>
<comment type="caution">
    <text evidence="3">The sequence shown here is derived from an EMBL/GenBank/DDBJ whole genome shotgun (WGS) entry which is preliminary data.</text>
</comment>
<keyword evidence="4" id="KW-1185">Reference proteome</keyword>
<sequence>MNKKRLYFLGLITLIGFPLVGITIVGFVEDQPRSFPWSFEQSWYMQLLIGAIIGVIAGFGAWRITLTKFMSDILNRYGKLVKSFKMNTWDSLFMSLCAGIGEEILFRGVIQHYWGIWLTAIFFVAIHGYLNPRDWRISIYGAYMTLVIAGIGYLYEYSGIVAAATAHAAIDFVLFTKMNNHRYQTETIEEKEPIDENEIDTL</sequence>
<dbReference type="AlphaFoldDB" id="A0A6N6M4E8"/>
<dbReference type="OrthoDB" id="9779573at2"/>
<keyword evidence="1" id="KW-0812">Transmembrane</keyword>
<keyword evidence="1" id="KW-0472">Membrane</keyword>
<dbReference type="InterPro" id="IPR003675">
    <property type="entry name" value="Rce1/LyrA-like_dom"/>
</dbReference>
<protein>
    <submittedName>
        <fullName evidence="3">CPBP family intramembrane metalloprotease</fullName>
    </submittedName>
</protein>
<name>A0A6N6M4E8_9FLAO</name>
<feature type="transmembrane region" description="Helical" evidence="1">
    <location>
        <begin position="137"/>
        <end position="154"/>
    </location>
</feature>
<proteinExistence type="predicted"/>
<dbReference type="GO" id="GO:0006508">
    <property type="term" value="P:proteolysis"/>
    <property type="evidence" value="ECO:0007669"/>
    <property type="project" value="UniProtKB-KW"/>
</dbReference>
<feature type="transmembrane region" description="Helical" evidence="1">
    <location>
        <begin position="112"/>
        <end position="130"/>
    </location>
</feature>
<organism evidence="3 4">
    <name type="scientific">Salibacter halophilus</name>
    <dbReference type="NCBI Taxonomy" id="1803916"/>
    <lineage>
        <taxon>Bacteria</taxon>
        <taxon>Pseudomonadati</taxon>
        <taxon>Bacteroidota</taxon>
        <taxon>Flavobacteriia</taxon>
        <taxon>Flavobacteriales</taxon>
        <taxon>Salibacteraceae</taxon>
        <taxon>Salibacter</taxon>
    </lineage>
</organism>
<accession>A0A6N6M4E8</accession>